<feature type="transmembrane region" description="Helical" evidence="2">
    <location>
        <begin position="6"/>
        <end position="26"/>
    </location>
</feature>
<dbReference type="eggNOG" id="ENOG503408M">
    <property type="taxonomic scope" value="Bacteria"/>
</dbReference>
<accession>E8T602</accession>
<keyword evidence="4" id="KW-1185">Reference proteome</keyword>
<evidence type="ECO:0000313" key="4">
    <source>
        <dbReference type="Proteomes" id="UP000006362"/>
    </source>
</evidence>
<keyword evidence="2" id="KW-0472">Membrane</keyword>
<evidence type="ECO:0000256" key="2">
    <source>
        <dbReference type="SAM" id="Phobius"/>
    </source>
</evidence>
<dbReference type="AlphaFoldDB" id="E8T602"/>
<feature type="coiled-coil region" evidence="1">
    <location>
        <begin position="210"/>
        <end position="237"/>
    </location>
</feature>
<gene>
    <name evidence="3" type="ordered locus">Theam_0614</name>
</gene>
<name>E8T602_THEA1</name>
<keyword evidence="1" id="KW-0175">Coiled coil</keyword>
<dbReference type="HOGENOM" id="CLU_1155948_0_0_0"/>
<protein>
    <submittedName>
        <fullName evidence="3">Uncharacterized protein</fullName>
    </submittedName>
</protein>
<evidence type="ECO:0000313" key="3">
    <source>
        <dbReference type="EMBL" id="ADU96586.1"/>
    </source>
</evidence>
<feature type="coiled-coil region" evidence="1">
    <location>
        <begin position="26"/>
        <end position="93"/>
    </location>
</feature>
<dbReference type="RefSeq" id="WP_013537372.1">
    <property type="nucleotide sequence ID" value="NC_014926.1"/>
</dbReference>
<keyword evidence="2" id="KW-0812">Transmembrane</keyword>
<proteinExistence type="predicted"/>
<organism evidence="3 4">
    <name type="scientific">Thermovibrio ammonificans (strain DSM 15698 / JCM 12110 / HB-1)</name>
    <dbReference type="NCBI Taxonomy" id="648996"/>
    <lineage>
        <taxon>Bacteria</taxon>
        <taxon>Pseudomonadati</taxon>
        <taxon>Aquificota</taxon>
        <taxon>Aquificia</taxon>
        <taxon>Desulfurobacteriales</taxon>
        <taxon>Desulfurobacteriaceae</taxon>
        <taxon>Thermovibrio</taxon>
    </lineage>
</organism>
<dbReference type="EMBL" id="CP002444">
    <property type="protein sequence ID" value="ADU96586.1"/>
    <property type="molecule type" value="Genomic_DNA"/>
</dbReference>
<dbReference type="OrthoDB" id="15289at2"/>
<dbReference type="KEGG" id="tam:Theam_0614"/>
<dbReference type="Proteomes" id="UP000006362">
    <property type="component" value="Chromosome"/>
</dbReference>
<dbReference type="STRING" id="648996.Theam_0614"/>
<keyword evidence="2" id="KW-1133">Transmembrane helix</keyword>
<sequence>MNWELITVVVAAVFGAIGLVFGFIIAKSLGGRKKEEEERLAILEERLIGVSERTISMAEELKSKIKELREDKLKDIRQEIEALQLEIHKLKKELATLPVSLSPSSYEALEKSEEILKEIEFNLPSIDNSLLTQVKDSLLILRNDVQNLAIEAQKSKEPAVDPVFLKDLLDTVESAVSISRNINASLVKDELLALAHSIKLDDGSELTKDLDAQALNAKELVVLLEELKERIKKELEGVAR</sequence>
<evidence type="ECO:0000256" key="1">
    <source>
        <dbReference type="SAM" id="Coils"/>
    </source>
</evidence>
<reference evidence="3" key="1">
    <citation type="submission" date="2011-01" db="EMBL/GenBank/DDBJ databases">
        <title>Complete sequence of chromosome of Thermovibrio ammonificans HB-1.</title>
        <authorList>
            <consortium name="US DOE Joint Genome Institute"/>
            <person name="Lucas S."/>
            <person name="Copeland A."/>
            <person name="Lapidus A."/>
            <person name="Cheng J.-F."/>
            <person name="Goodwin L."/>
            <person name="Pitluck S."/>
            <person name="Davenport K."/>
            <person name="Detter J.C."/>
            <person name="Han C."/>
            <person name="Tapia R."/>
            <person name="Land M."/>
            <person name="Hauser L."/>
            <person name="Kyrpides N."/>
            <person name="Ivanova N."/>
            <person name="Ovchinnikova G."/>
            <person name="Vetriani C."/>
            <person name="Woyke T."/>
        </authorList>
    </citation>
    <scope>NUCLEOTIDE SEQUENCE [LARGE SCALE GENOMIC DNA]</scope>
    <source>
        <strain evidence="3">HB-1</strain>
    </source>
</reference>